<gene>
    <name evidence="1" type="ORF">A3Q56_05118</name>
</gene>
<keyword evidence="2" id="KW-1185">Reference proteome</keyword>
<reference evidence="1 2" key="1">
    <citation type="submission" date="2016-04" db="EMBL/GenBank/DDBJ databases">
        <title>The genome of Intoshia linei affirms orthonectids as highly simplified spiralians.</title>
        <authorList>
            <person name="Mikhailov K.V."/>
            <person name="Slusarev G.S."/>
            <person name="Nikitin M.A."/>
            <person name="Logacheva M.D."/>
            <person name="Penin A."/>
            <person name="Aleoshin V."/>
            <person name="Panchin Y.V."/>
        </authorList>
    </citation>
    <scope>NUCLEOTIDE SEQUENCE [LARGE SCALE GENOMIC DNA]</scope>
    <source>
        <strain evidence="1">Intl2013</strain>
        <tissue evidence="1">Whole animal</tissue>
    </source>
</reference>
<evidence type="ECO:0000313" key="1">
    <source>
        <dbReference type="EMBL" id="OAF67167.1"/>
    </source>
</evidence>
<sequence length="78" mass="9154">MVRYTVKRLAGFVNQDHLPRNIVSEIINHGIDKRVFTREVTDFSNVKFTTNVKDKYSRQAKTLKILCNSKLMKRTLNL</sequence>
<protein>
    <submittedName>
        <fullName evidence="1">Uncharacterized protein</fullName>
    </submittedName>
</protein>
<organism evidence="1 2">
    <name type="scientific">Intoshia linei</name>
    <dbReference type="NCBI Taxonomy" id="1819745"/>
    <lineage>
        <taxon>Eukaryota</taxon>
        <taxon>Metazoa</taxon>
        <taxon>Spiralia</taxon>
        <taxon>Lophotrochozoa</taxon>
        <taxon>Mesozoa</taxon>
        <taxon>Orthonectida</taxon>
        <taxon>Rhopaluridae</taxon>
        <taxon>Intoshia</taxon>
    </lineage>
</organism>
<name>A0A177AYQ8_9BILA</name>
<comment type="caution">
    <text evidence="1">The sequence shown here is derived from an EMBL/GenBank/DDBJ whole genome shotgun (WGS) entry which is preliminary data.</text>
</comment>
<dbReference type="AlphaFoldDB" id="A0A177AYQ8"/>
<accession>A0A177AYQ8</accession>
<dbReference type="EMBL" id="LWCA01000731">
    <property type="protein sequence ID" value="OAF67167.1"/>
    <property type="molecule type" value="Genomic_DNA"/>
</dbReference>
<evidence type="ECO:0000313" key="2">
    <source>
        <dbReference type="Proteomes" id="UP000078046"/>
    </source>
</evidence>
<proteinExistence type="predicted"/>
<dbReference type="Proteomes" id="UP000078046">
    <property type="component" value="Unassembled WGS sequence"/>
</dbReference>